<dbReference type="GeneID" id="10029031"/>
<dbReference type="eggNOG" id="ENOG502RQ4X">
    <property type="taxonomic scope" value="Eukaryota"/>
</dbReference>
<name>E4UUF1_ARTGP</name>
<gene>
    <name evidence="2" type="ORF">MGYG_03921</name>
</gene>
<dbReference type="EMBL" id="DS989824">
    <property type="protein sequence ID" value="EFR00918.1"/>
    <property type="molecule type" value="Genomic_DNA"/>
</dbReference>
<keyword evidence="3" id="KW-1185">Reference proteome</keyword>
<evidence type="ECO:0000313" key="3">
    <source>
        <dbReference type="Proteomes" id="UP000002669"/>
    </source>
</evidence>
<dbReference type="Proteomes" id="UP000002669">
    <property type="component" value="Unassembled WGS sequence"/>
</dbReference>
<proteinExistence type="predicted"/>
<dbReference type="OrthoDB" id="4174383at2759"/>
<evidence type="ECO:0000256" key="1">
    <source>
        <dbReference type="SAM" id="SignalP"/>
    </source>
</evidence>
<evidence type="ECO:0000313" key="2">
    <source>
        <dbReference type="EMBL" id="EFR00918.1"/>
    </source>
</evidence>
<reference evidence="3" key="1">
    <citation type="journal article" date="2012" name="MBio">
        <title>Comparative genome analysis of Trichophyton rubrum and related dermatophytes reveals candidate genes involved in infection.</title>
        <authorList>
            <person name="Martinez D.A."/>
            <person name="Oliver B.G."/>
            <person name="Graeser Y."/>
            <person name="Goldberg J.M."/>
            <person name="Li W."/>
            <person name="Martinez-Rossi N.M."/>
            <person name="Monod M."/>
            <person name="Shelest E."/>
            <person name="Barton R.C."/>
            <person name="Birch E."/>
            <person name="Brakhage A.A."/>
            <person name="Chen Z."/>
            <person name="Gurr S.J."/>
            <person name="Heiman D."/>
            <person name="Heitman J."/>
            <person name="Kosti I."/>
            <person name="Rossi A."/>
            <person name="Saif S."/>
            <person name="Samalova M."/>
            <person name="Saunders C.W."/>
            <person name="Shea T."/>
            <person name="Summerbell R.C."/>
            <person name="Xu J."/>
            <person name="Young S."/>
            <person name="Zeng Q."/>
            <person name="Birren B.W."/>
            <person name="Cuomo C.A."/>
            <person name="White T.C."/>
        </authorList>
    </citation>
    <scope>NUCLEOTIDE SEQUENCE [LARGE SCALE GENOMIC DNA]</scope>
    <source>
        <strain evidence="3">ATCC MYA-4604 / CBS 118893</strain>
    </source>
</reference>
<feature type="signal peptide" evidence="1">
    <location>
        <begin position="1"/>
        <end position="19"/>
    </location>
</feature>
<dbReference type="AlphaFoldDB" id="E4UUF1"/>
<dbReference type="VEuPathDB" id="FungiDB:MGYG_03921"/>
<dbReference type="InParanoid" id="E4UUF1"/>
<accession>E4UUF1</accession>
<keyword evidence="1" id="KW-0732">Signal</keyword>
<organism evidence="3">
    <name type="scientific">Arthroderma gypseum (strain ATCC MYA-4604 / CBS 118893)</name>
    <name type="common">Microsporum gypseum</name>
    <dbReference type="NCBI Taxonomy" id="535722"/>
    <lineage>
        <taxon>Eukaryota</taxon>
        <taxon>Fungi</taxon>
        <taxon>Dikarya</taxon>
        <taxon>Ascomycota</taxon>
        <taxon>Pezizomycotina</taxon>
        <taxon>Eurotiomycetes</taxon>
        <taxon>Eurotiomycetidae</taxon>
        <taxon>Onygenales</taxon>
        <taxon>Arthrodermataceae</taxon>
        <taxon>Nannizzia</taxon>
    </lineage>
</organism>
<sequence>MQFTALLTVAFALMGSSSAQMWIPLNIPIPRPAPARAPAPAPAANCPPCPAAPACPPPPPCPVSAANVAKGQAACSKVFPGSEPVFKVDGSPKGCAPPGGFCTKQLQC</sequence>
<dbReference type="RefSeq" id="XP_003173748.1">
    <property type="nucleotide sequence ID" value="XM_003173700.1"/>
</dbReference>
<dbReference type="OMA" id="QLWIPLN"/>
<dbReference type="HOGENOM" id="CLU_2147693_0_0_1"/>
<feature type="chain" id="PRO_5003189185" evidence="1">
    <location>
        <begin position="20"/>
        <end position="108"/>
    </location>
</feature>
<protein>
    <submittedName>
        <fullName evidence="2">Uncharacterized protein</fullName>
    </submittedName>
</protein>